<proteinExistence type="predicted"/>
<organism evidence="1 2">
    <name type="scientific">Agrococcus terreus</name>
    <dbReference type="NCBI Taxonomy" id="574649"/>
    <lineage>
        <taxon>Bacteria</taxon>
        <taxon>Bacillati</taxon>
        <taxon>Actinomycetota</taxon>
        <taxon>Actinomycetes</taxon>
        <taxon>Micrococcales</taxon>
        <taxon>Microbacteriaceae</taxon>
        <taxon>Agrococcus</taxon>
    </lineage>
</organism>
<dbReference type="Gene3D" id="3.30.530.20">
    <property type="match status" value="1"/>
</dbReference>
<accession>A0ABQ2KHX4</accession>
<sequence length="131" mass="14040">MESRHLAVVVRRDPAAVAAFAREHLAEWAAGLAAGDPRPDPADPAALVVDSPMGEVRVRFAPRNDLGVLDHAVTLPDGAVVLNPLRVLPHPHGAEVVFTLRHLDGVTDEAFEADAAAVRADLDRLRALLER</sequence>
<evidence type="ECO:0000313" key="2">
    <source>
        <dbReference type="Proteomes" id="UP000626982"/>
    </source>
</evidence>
<name>A0ABQ2KHX4_9MICO</name>
<evidence type="ECO:0008006" key="3">
    <source>
        <dbReference type="Google" id="ProtNLM"/>
    </source>
</evidence>
<dbReference type="Proteomes" id="UP000626982">
    <property type="component" value="Unassembled WGS sequence"/>
</dbReference>
<gene>
    <name evidence="1" type="ORF">GCM10010968_15450</name>
</gene>
<dbReference type="SUPFAM" id="SSF55961">
    <property type="entry name" value="Bet v1-like"/>
    <property type="match status" value="1"/>
</dbReference>
<reference evidence="2" key="1">
    <citation type="journal article" date="2019" name="Int. J. Syst. Evol. Microbiol.">
        <title>The Global Catalogue of Microorganisms (GCM) 10K type strain sequencing project: providing services to taxonomists for standard genome sequencing and annotation.</title>
        <authorList>
            <consortium name="The Broad Institute Genomics Platform"/>
            <consortium name="The Broad Institute Genome Sequencing Center for Infectious Disease"/>
            <person name="Wu L."/>
            <person name="Ma J."/>
        </authorList>
    </citation>
    <scope>NUCLEOTIDE SEQUENCE [LARGE SCALE GENOMIC DNA]</scope>
    <source>
        <strain evidence="2">CGMCC 1.6960</strain>
    </source>
</reference>
<dbReference type="InterPro" id="IPR023393">
    <property type="entry name" value="START-like_dom_sf"/>
</dbReference>
<evidence type="ECO:0000313" key="1">
    <source>
        <dbReference type="EMBL" id="GGN84023.1"/>
    </source>
</evidence>
<dbReference type="EMBL" id="BMLM01000001">
    <property type="protein sequence ID" value="GGN84023.1"/>
    <property type="molecule type" value="Genomic_DNA"/>
</dbReference>
<dbReference type="RefSeq" id="WP_188717599.1">
    <property type="nucleotide sequence ID" value="NZ_BAABBD010000002.1"/>
</dbReference>
<keyword evidence="2" id="KW-1185">Reference proteome</keyword>
<protein>
    <recommendedName>
        <fullName evidence="3">Polyketide cyclase / dehydrase and lipid transport</fullName>
    </recommendedName>
</protein>
<comment type="caution">
    <text evidence="1">The sequence shown here is derived from an EMBL/GenBank/DDBJ whole genome shotgun (WGS) entry which is preliminary data.</text>
</comment>